<dbReference type="InterPro" id="IPR004033">
    <property type="entry name" value="UbiE/COQ5_MeTrFase"/>
</dbReference>
<keyword evidence="4" id="KW-0949">S-adenosyl-L-methionine</keyword>
<sequence length="236" mass="27443">MNNIYEPKFVKQLFNQMSGSYERMNYITSFGFSIRWRKQFLNKLGKSEHNLKVIDLLSGLGENWTYLKQNFPNSTFSALDFSEEMILQSESKGNKVFKDQLNLLCEDILQSNLESNSFDIISCAYGLKTFNKEQLEILAKEVSRILKPNGKFSFVEVSKPKNKLLYYPYKLYLSKMIPVLGKLFLGNPSDYKMLWIYTENFENCAGVKEIFSKYNLNVNSENYFYGCATGIYGTKL</sequence>
<protein>
    <submittedName>
        <fullName evidence="5">Demethylmenaquinone methyltransferase / 2-methoxy-6-polyprenyl-1,4-benzoquinol methylase</fullName>
    </submittedName>
</protein>
<evidence type="ECO:0000256" key="4">
    <source>
        <dbReference type="ARBA" id="ARBA00022691"/>
    </source>
</evidence>
<evidence type="ECO:0000256" key="2">
    <source>
        <dbReference type="ARBA" id="ARBA00022603"/>
    </source>
</evidence>
<dbReference type="Proteomes" id="UP000184782">
    <property type="component" value="Unassembled WGS sequence"/>
</dbReference>
<dbReference type="EMBL" id="FSRQ01000006">
    <property type="protein sequence ID" value="SIO38498.1"/>
    <property type="molecule type" value="Genomic_DNA"/>
</dbReference>
<dbReference type="STRING" id="59733.SAMN05421769_4014"/>
<reference evidence="6" key="1">
    <citation type="submission" date="2016-12" db="EMBL/GenBank/DDBJ databases">
        <authorList>
            <person name="Varghese N."/>
            <person name="Submissions S."/>
        </authorList>
    </citation>
    <scope>NUCLEOTIDE SEQUENCE [LARGE SCALE GENOMIC DNA]</scope>
    <source>
        <strain evidence="6">DSM 16779</strain>
    </source>
</reference>
<evidence type="ECO:0000313" key="5">
    <source>
        <dbReference type="EMBL" id="SIO38498.1"/>
    </source>
</evidence>
<dbReference type="PANTHER" id="PTHR43591">
    <property type="entry name" value="METHYLTRANSFERASE"/>
    <property type="match status" value="1"/>
</dbReference>
<keyword evidence="1" id="KW-0474">Menaquinone biosynthesis</keyword>
<name>A0A1N6J299_9FLAO</name>
<dbReference type="GO" id="GO:0008168">
    <property type="term" value="F:methyltransferase activity"/>
    <property type="evidence" value="ECO:0007669"/>
    <property type="project" value="UniProtKB-KW"/>
</dbReference>
<dbReference type="AlphaFoldDB" id="A0A1N6J299"/>
<dbReference type="SUPFAM" id="SSF53335">
    <property type="entry name" value="S-adenosyl-L-methionine-dependent methyltransferases"/>
    <property type="match status" value="1"/>
</dbReference>
<dbReference type="Pfam" id="PF01209">
    <property type="entry name" value="Ubie_methyltran"/>
    <property type="match status" value="1"/>
</dbReference>
<keyword evidence="6" id="KW-1185">Reference proteome</keyword>
<dbReference type="GO" id="GO:0032259">
    <property type="term" value="P:methylation"/>
    <property type="evidence" value="ECO:0007669"/>
    <property type="project" value="UniProtKB-KW"/>
</dbReference>
<evidence type="ECO:0000313" key="6">
    <source>
        <dbReference type="Proteomes" id="UP000184782"/>
    </source>
</evidence>
<dbReference type="GO" id="GO:0009234">
    <property type="term" value="P:menaquinone biosynthetic process"/>
    <property type="evidence" value="ECO:0007669"/>
    <property type="project" value="UniProtKB-KW"/>
</dbReference>
<keyword evidence="3 5" id="KW-0808">Transferase</keyword>
<dbReference type="CDD" id="cd02440">
    <property type="entry name" value="AdoMet_MTases"/>
    <property type="match status" value="1"/>
</dbReference>
<dbReference type="RefSeq" id="WP_074232173.1">
    <property type="nucleotide sequence ID" value="NZ_FSRQ01000006.1"/>
</dbReference>
<dbReference type="PANTHER" id="PTHR43591:SF24">
    <property type="entry name" value="2-METHOXY-6-POLYPRENYL-1,4-BENZOQUINOL METHYLASE, MITOCHONDRIAL"/>
    <property type="match status" value="1"/>
</dbReference>
<organism evidence="5 6">
    <name type="scientific">Chryseobacterium scophthalmum</name>
    <dbReference type="NCBI Taxonomy" id="59733"/>
    <lineage>
        <taxon>Bacteria</taxon>
        <taxon>Pseudomonadati</taxon>
        <taxon>Bacteroidota</taxon>
        <taxon>Flavobacteriia</taxon>
        <taxon>Flavobacteriales</taxon>
        <taxon>Weeksellaceae</taxon>
        <taxon>Chryseobacterium group</taxon>
        <taxon>Chryseobacterium</taxon>
    </lineage>
</organism>
<dbReference type="OrthoDB" id="9770553at2"/>
<dbReference type="PROSITE" id="PS51608">
    <property type="entry name" value="SAM_MT_UBIE"/>
    <property type="match status" value="1"/>
</dbReference>
<evidence type="ECO:0000256" key="3">
    <source>
        <dbReference type="ARBA" id="ARBA00022679"/>
    </source>
</evidence>
<dbReference type="InterPro" id="IPR029063">
    <property type="entry name" value="SAM-dependent_MTases_sf"/>
</dbReference>
<keyword evidence="2 5" id="KW-0489">Methyltransferase</keyword>
<proteinExistence type="predicted"/>
<dbReference type="Gene3D" id="3.40.50.150">
    <property type="entry name" value="Vaccinia Virus protein VP39"/>
    <property type="match status" value="1"/>
</dbReference>
<accession>A0A1N6J299</accession>
<gene>
    <name evidence="5" type="ORF">SAMN05421769_4014</name>
</gene>
<evidence type="ECO:0000256" key="1">
    <source>
        <dbReference type="ARBA" id="ARBA00022428"/>
    </source>
</evidence>